<dbReference type="SUPFAM" id="SSF48498">
    <property type="entry name" value="Tetracyclin repressor-like, C-terminal domain"/>
    <property type="match status" value="1"/>
</dbReference>
<dbReference type="GO" id="GO:0003677">
    <property type="term" value="F:DNA binding"/>
    <property type="evidence" value="ECO:0007669"/>
    <property type="project" value="UniProtKB-UniRule"/>
</dbReference>
<dbReference type="AlphaFoldDB" id="A0A9W6W6K3"/>
<feature type="domain" description="HTH tetR-type" evidence="3">
    <location>
        <begin position="1"/>
        <end position="61"/>
    </location>
</feature>
<comment type="caution">
    <text evidence="4">The sequence shown here is derived from an EMBL/GenBank/DDBJ whole genome shotgun (WGS) entry which is preliminary data.</text>
</comment>
<accession>A0A9W6W6K3</accession>
<organism evidence="4 5">
    <name type="scientific">Actinorhabdospora filicis</name>
    <dbReference type="NCBI Taxonomy" id="1785913"/>
    <lineage>
        <taxon>Bacteria</taxon>
        <taxon>Bacillati</taxon>
        <taxon>Actinomycetota</taxon>
        <taxon>Actinomycetes</taxon>
        <taxon>Micromonosporales</taxon>
        <taxon>Micromonosporaceae</taxon>
        <taxon>Actinorhabdospora</taxon>
    </lineage>
</organism>
<dbReference type="EMBL" id="BSTX01000006">
    <property type="protein sequence ID" value="GLZ81637.1"/>
    <property type="molecule type" value="Genomic_DNA"/>
</dbReference>
<dbReference type="InterPro" id="IPR001647">
    <property type="entry name" value="HTH_TetR"/>
</dbReference>
<dbReference type="PROSITE" id="PS50977">
    <property type="entry name" value="HTH_TETR_2"/>
    <property type="match status" value="1"/>
</dbReference>
<keyword evidence="5" id="KW-1185">Reference proteome</keyword>
<name>A0A9W6W6K3_9ACTN</name>
<feature type="DNA-binding region" description="H-T-H motif" evidence="2">
    <location>
        <begin position="24"/>
        <end position="43"/>
    </location>
</feature>
<dbReference type="InterPro" id="IPR009057">
    <property type="entry name" value="Homeodomain-like_sf"/>
</dbReference>
<protein>
    <submittedName>
        <fullName evidence="4">TetR family transcriptional regulator</fullName>
    </submittedName>
</protein>
<dbReference type="SUPFAM" id="SSF46689">
    <property type="entry name" value="Homeodomain-like"/>
    <property type="match status" value="1"/>
</dbReference>
<dbReference type="RefSeq" id="WP_285667166.1">
    <property type="nucleotide sequence ID" value="NZ_BSTX01000006.1"/>
</dbReference>
<gene>
    <name evidence="4" type="ORF">Afil01_64440</name>
</gene>
<dbReference type="Pfam" id="PF00440">
    <property type="entry name" value="TetR_N"/>
    <property type="match status" value="1"/>
</dbReference>
<keyword evidence="1 2" id="KW-0238">DNA-binding</keyword>
<evidence type="ECO:0000256" key="1">
    <source>
        <dbReference type="ARBA" id="ARBA00023125"/>
    </source>
</evidence>
<dbReference type="InterPro" id="IPR036271">
    <property type="entry name" value="Tet_transcr_reg_TetR-rel_C_sf"/>
</dbReference>
<evidence type="ECO:0000256" key="2">
    <source>
        <dbReference type="PROSITE-ProRule" id="PRU00335"/>
    </source>
</evidence>
<evidence type="ECO:0000259" key="3">
    <source>
        <dbReference type="PROSITE" id="PS50977"/>
    </source>
</evidence>
<proteinExistence type="predicted"/>
<dbReference type="Gene3D" id="1.10.357.10">
    <property type="entry name" value="Tetracycline Repressor, domain 2"/>
    <property type="match status" value="1"/>
</dbReference>
<evidence type="ECO:0000313" key="4">
    <source>
        <dbReference type="EMBL" id="GLZ81637.1"/>
    </source>
</evidence>
<reference evidence="4" key="1">
    <citation type="submission" date="2023-03" db="EMBL/GenBank/DDBJ databases">
        <title>Actinorhabdospora filicis NBRC 111898.</title>
        <authorList>
            <person name="Ichikawa N."/>
            <person name="Sato H."/>
            <person name="Tonouchi N."/>
        </authorList>
    </citation>
    <scope>NUCLEOTIDE SEQUENCE</scope>
    <source>
        <strain evidence="4">NBRC 111898</strain>
    </source>
</reference>
<dbReference type="Proteomes" id="UP001165079">
    <property type="component" value="Unassembled WGS sequence"/>
</dbReference>
<evidence type="ECO:0000313" key="5">
    <source>
        <dbReference type="Proteomes" id="UP001165079"/>
    </source>
</evidence>
<sequence length="179" mass="19336">MSRAEALLDRCVEYLSRTGFGDQSLRQIAAGVQSSHRMLIYHFGSREGLLAAVVARVEAEQRAALAELSTLDAATGAEAFWHRLADPALAPPERLFFEVYALALHHPDWAAGFRDAVITAWLAPTTAALAERGHTPEEAAARARLALAAVRGLLMDLLLTGDREGVDAAAAAFRRMLFA</sequence>